<evidence type="ECO:0000313" key="2">
    <source>
        <dbReference type="EMBL" id="VDO20195.1"/>
    </source>
</evidence>
<evidence type="ECO:0000313" key="3">
    <source>
        <dbReference type="Proteomes" id="UP000280834"/>
    </source>
</evidence>
<evidence type="ECO:0000256" key="1">
    <source>
        <dbReference type="SAM" id="Phobius"/>
    </source>
</evidence>
<organism evidence="4">
    <name type="scientific">Brugia timori</name>
    <dbReference type="NCBI Taxonomy" id="42155"/>
    <lineage>
        <taxon>Eukaryota</taxon>
        <taxon>Metazoa</taxon>
        <taxon>Ecdysozoa</taxon>
        <taxon>Nematoda</taxon>
        <taxon>Chromadorea</taxon>
        <taxon>Rhabditida</taxon>
        <taxon>Spirurina</taxon>
        <taxon>Spiruromorpha</taxon>
        <taxon>Filarioidea</taxon>
        <taxon>Onchocercidae</taxon>
        <taxon>Brugia</taxon>
    </lineage>
</organism>
<keyword evidence="1" id="KW-0472">Membrane</keyword>
<dbReference type="EMBL" id="UZAG01015432">
    <property type="protein sequence ID" value="VDO20195.1"/>
    <property type="molecule type" value="Genomic_DNA"/>
</dbReference>
<keyword evidence="3" id="KW-1185">Reference proteome</keyword>
<gene>
    <name evidence="2" type="ORF">BTMF_LOCUS5825</name>
</gene>
<dbReference type="WBParaSite" id="BTMF_0000769101-mRNA-1">
    <property type="protein sequence ID" value="BTMF_0000769101-mRNA-1"/>
    <property type="gene ID" value="BTMF_0000769101"/>
</dbReference>
<reference evidence="2 3" key="2">
    <citation type="submission" date="2018-11" db="EMBL/GenBank/DDBJ databases">
        <authorList>
            <consortium name="Pathogen Informatics"/>
        </authorList>
    </citation>
    <scope>NUCLEOTIDE SEQUENCE [LARGE SCALE GENOMIC DNA]</scope>
</reference>
<accession>A0A158PSW2</accession>
<dbReference type="AlphaFoldDB" id="A0A158PSW2"/>
<evidence type="ECO:0000313" key="4">
    <source>
        <dbReference type="WBParaSite" id="BTMF_0000769101-mRNA-1"/>
    </source>
</evidence>
<proteinExistence type="predicted"/>
<keyword evidence="1" id="KW-0812">Transmembrane</keyword>
<protein>
    <submittedName>
        <fullName evidence="4">TLC domain-containing protein</fullName>
    </submittedName>
</protein>
<reference evidence="4" key="1">
    <citation type="submission" date="2016-04" db="UniProtKB">
        <authorList>
            <consortium name="WormBaseParasite"/>
        </authorList>
    </citation>
    <scope>IDENTIFICATION</scope>
</reference>
<keyword evidence="1" id="KW-1133">Transmembrane helix</keyword>
<name>A0A158PSW2_9BILA</name>
<feature type="transmembrane region" description="Helical" evidence="1">
    <location>
        <begin position="69"/>
        <end position="87"/>
    </location>
</feature>
<sequence length="188" mass="22183">MPTVEVMEKFQRNIEKLIISKQIGDSIAFIFCAILRSPHNNNARHTICMVSYEIKYSLHYYRNYVGQKFMTILAIGDIFFGSFYAIFCRRRNWPRKRLLPLHTIHAAVAMNTMQRCWKRKSDLHIANQLTTFIAWLLEFGSEVRERMERAGRNGNEKDSFTSPFQDIGQRETLKRTESVERSFAHVLK</sequence>
<dbReference type="Proteomes" id="UP000280834">
    <property type="component" value="Unassembled WGS sequence"/>
</dbReference>